<dbReference type="PANTHER" id="PTHR43976">
    <property type="entry name" value="SHORT CHAIN DEHYDROGENASE"/>
    <property type="match status" value="1"/>
</dbReference>
<dbReference type="Proteomes" id="UP000255165">
    <property type="component" value="Unassembled WGS sequence"/>
</dbReference>
<reference evidence="6" key="1">
    <citation type="submission" date="2018-06" db="EMBL/GenBank/DDBJ databases">
        <authorList>
            <person name="Feng T."/>
            <person name="Jeon C.O."/>
        </authorList>
    </citation>
    <scope>NUCLEOTIDE SEQUENCE [LARGE SCALE GENOMIC DNA]</scope>
    <source>
        <strain evidence="6">S23</strain>
    </source>
</reference>
<gene>
    <name evidence="5" type="ORF">DN412_29850</name>
</gene>
<dbReference type="EMBL" id="QKWJ01000056">
    <property type="protein sequence ID" value="RDK06697.1"/>
    <property type="molecule type" value="Genomic_DNA"/>
</dbReference>
<evidence type="ECO:0000256" key="2">
    <source>
        <dbReference type="ARBA" id="ARBA00023002"/>
    </source>
</evidence>
<dbReference type="CDD" id="cd05374">
    <property type="entry name" value="17beta-HSD-like_SDR_c"/>
    <property type="match status" value="1"/>
</dbReference>
<protein>
    <submittedName>
        <fullName evidence="5">Short-chain dehydrogenase/reductase</fullName>
    </submittedName>
</protein>
<dbReference type="InterPro" id="IPR002347">
    <property type="entry name" value="SDR_fam"/>
</dbReference>
<comment type="caution">
    <text evidence="5">The sequence shown here is derived from an EMBL/GenBank/DDBJ whole genome shotgun (WGS) entry which is preliminary data.</text>
</comment>
<keyword evidence="6" id="KW-1185">Reference proteome</keyword>
<name>A0A370NM63_9BURK</name>
<dbReference type="PRINTS" id="PR00081">
    <property type="entry name" value="GDHRDH"/>
</dbReference>
<comment type="similarity">
    <text evidence="1 3">Belongs to the short-chain dehydrogenases/reductases (SDR) family.</text>
</comment>
<dbReference type="Pfam" id="PF00106">
    <property type="entry name" value="adh_short"/>
    <property type="match status" value="1"/>
</dbReference>
<dbReference type="PRINTS" id="PR00080">
    <property type="entry name" value="SDRFAMILY"/>
</dbReference>
<dbReference type="Gene3D" id="3.40.50.720">
    <property type="entry name" value="NAD(P)-binding Rossmann-like Domain"/>
    <property type="match status" value="1"/>
</dbReference>
<dbReference type="InterPro" id="IPR036291">
    <property type="entry name" value="NAD(P)-bd_dom_sf"/>
</dbReference>
<evidence type="ECO:0000256" key="3">
    <source>
        <dbReference type="RuleBase" id="RU000363"/>
    </source>
</evidence>
<feature type="domain" description="Ketoreductase" evidence="4">
    <location>
        <begin position="3"/>
        <end position="200"/>
    </location>
</feature>
<dbReference type="RefSeq" id="WP_115214869.1">
    <property type="nucleotide sequence ID" value="NZ_QKWJ01000056.1"/>
</dbReference>
<dbReference type="InterPro" id="IPR051911">
    <property type="entry name" value="SDR_oxidoreductase"/>
</dbReference>
<evidence type="ECO:0000256" key="1">
    <source>
        <dbReference type="ARBA" id="ARBA00006484"/>
    </source>
</evidence>
<dbReference type="SUPFAM" id="SSF51735">
    <property type="entry name" value="NAD(P)-binding Rossmann-fold domains"/>
    <property type="match status" value="1"/>
</dbReference>
<evidence type="ECO:0000313" key="6">
    <source>
        <dbReference type="Proteomes" id="UP000255165"/>
    </source>
</evidence>
<dbReference type="SMART" id="SM00822">
    <property type="entry name" value="PKS_KR"/>
    <property type="match status" value="1"/>
</dbReference>
<proteinExistence type="inferred from homology"/>
<dbReference type="GO" id="GO:0016491">
    <property type="term" value="F:oxidoreductase activity"/>
    <property type="evidence" value="ECO:0007669"/>
    <property type="project" value="UniProtKB-KW"/>
</dbReference>
<sequence length="287" mass="30640">MSKVWLISGSGSGLGRIIAETALAAGDKVVATARNVRQLDELVAQYGANIRAVELDVTNESQGQAAVDAAVEAFGRLDVLVNNAGYGDTRPFEQVPSNEFRQLVETCFFGVVNLTRAALPVMRQQRSGYIIQISSLGGRTAFPGNAAYFASKWAVGGFTEGLAQETAPFGIKVTALEPGGMRTNWGKRAHADRPALLPDYEPSVGISMKQMEGYWGNESGDPVKVAQVVLKIADTETLPPHILLGSDAFQFARQAELARAADADRWQAVSVSTDVDAVGPIPAFPMK</sequence>
<dbReference type="InterPro" id="IPR057326">
    <property type="entry name" value="KR_dom"/>
</dbReference>
<organism evidence="5 6">
    <name type="scientific">Cupriavidus lacunae</name>
    <dbReference type="NCBI Taxonomy" id="2666307"/>
    <lineage>
        <taxon>Bacteria</taxon>
        <taxon>Pseudomonadati</taxon>
        <taxon>Pseudomonadota</taxon>
        <taxon>Betaproteobacteria</taxon>
        <taxon>Burkholderiales</taxon>
        <taxon>Burkholderiaceae</taxon>
        <taxon>Cupriavidus</taxon>
    </lineage>
</organism>
<evidence type="ECO:0000313" key="5">
    <source>
        <dbReference type="EMBL" id="RDK06697.1"/>
    </source>
</evidence>
<evidence type="ECO:0000259" key="4">
    <source>
        <dbReference type="SMART" id="SM00822"/>
    </source>
</evidence>
<dbReference type="AlphaFoldDB" id="A0A370NM63"/>
<keyword evidence="2" id="KW-0560">Oxidoreductase</keyword>
<dbReference type="PANTHER" id="PTHR43976:SF16">
    <property type="entry name" value="SHORT-CHAIN DEHYDROGENASE_REDUCTASE FAMILY PROTEIN"/>
    <property type="match status" value="1"/>
</dbReference>
<accession>A0A370NM63</accession>